<organism evidence="1 2">
    <name type="scientific">Pedobacter steynii</name>
    <dbReference type="NCBI Taxonomy" id="430522"/>
    <lineage>
        <taxon>Bacteria</taxon>
        <taxon>Pseudomonadati</taxon>
        <taxon>Bacteroidota</taxon>
        <taxon>Sphingobacteriia</taxon>
        <taxon>Sphingobacteriales</taxon>
        <taxon>Sphingobacteriaceae</taxon>
        <taxon>Pedobacter</taxon>
    </lineage>
</organism>
<protein>
    <recommendedName>
        <fullName evidence="3">Lipoprotein</fullName>
    </recommendedName>
</protein>
<reference evidence="2" key="1">
    <citation type="submission" date="2016-10" db="EMBL/GenBank/DDBJ databases">
        <authorList>
            <person name="Varghese N."/>
            <person name="Submissions S."/>
        </authorList>
    </citation>
    <scope>NUCLEOTIDE SEQUENCE [LARGE SCALE GENOMIC DNA]</scope>
    <source>
        <strain evidence="2">DSM 19110</strain>
    </source>
</reference>
<accession>A0A1G9NMX2</accession>
<evidence type="ECO:0008006" key="3">
    <source>
        <dbReference type="Google" id="ProtNLM"/>
    </source>
</evidence>
<proteinExistence type="predicted"/>
<dbReference type="Proteomes" id="UP000183200">
    <property type="component" value="Unassembled WGS sequence"/>
</dbReference>
<sequence>MKIQLTAMLISLLLLSCNNRRKTNQVQTGNASPDTGVARKAEANNSTVENTMVPADTAAVGSPEAISEDQLNKAEVSMKDSLIWLAANMRLDHRIFGYEKPDTNSKKMILLSIFTSDVKGNPYHCPYGSFYETNEMDGLQLKFVSDGDKFIEVKVKKEEAVLGRVFIDKKWIDFE</sequence>
<dbReference type="AlphaFoldDB" id="A0A1G9NMX2"/>
<evidence type="ECO:0000313" key="2">
    <source>
        <dbReference type="Proteomes" id="UP000183200"/>
    </source>
</evidence>
<name>A0A1G9NMX2_9SPHI</name>
<dbReference type="PROSITE" id="PS51257">
    <property type="entry name" value="PROKAR_LIPOPROTEIN"/>
    <property type="match status" value="1"/>
</dbReference>
<dbReference type="OrthoDB" id="7340239at2"/>
<gene>
    <name evidence="1" type="ORF">SAMN05421820_102377</name>
</gene>
<evidence type="ECO:0000313" key="1">
    <source>
        <dbReference type="EMBL" id="SDL87643.1"/>
    </source>
</evidence>
<keyword evidence="2" id="KW-1185">Reference proteome</keyword>
<dbReference type="RefSeq" id="WP_074605257.1">
    <property type="nucleotide sequence ID" value="NZ_FNGY01000002.1"/>
</dbReference>
<dbReference type="EMBL" id="FNGY01000002">
    <property type="protein sequence ID" value="SDL87643.1"/>
    <property type="molecule type" value="Genomic_DNA"/>
</dbReference>